<dbReference type="EMBL" id="BARS01006668">
    <property type="protein sequence ID" value="GAF71971.1"/>
    <property type="molecule type" value="Genomic_DNA"/>
</dbReference>
<comment type="caution">
    <text evidence="2">The sequence shown here is derived from an EMBL/GenBank/DDBJ whole genome shotgun (WGS) entry which is preliminary data.</text>
</comment>
<dbReference type="SMART" id="SM00776">
    <property type="entry name" value="NPCBM"/>
    <property type="match status" value="1"/>
</dbReference>
<evidence type="ECO:0000259" key="1">
    <source>
        <dbReference type="SMART" id="SM00776"/>
    </source>
</evidence>
<dbReference type="Gene3D" id="2.60.120.1060">
    <property type="entry name" value="NPCBM/NEW2 domain"/>
    <property type="match status" value="1"/>
</dbReference>
<accession>X0S9Z8</accession>
<feature type="domain" description="Glycosyl hydrolase family 98 putative carbohydrate-binding module" evidence="1">
    <location>
        <begin position="12"/>
        <end position="147"/>
    </location>
</feature>
<dbReference type="Pfam" id="PF08305">
    <property type="entry name" value="NPCBM"/>
    <property type="match status" value="1"/>
</dbReference>
<name>X0S9Z8_9ZZZZ</name>
<evidence type="ECO:0000313" key="2">
    <source>
        <dbReference type="EMBL" id="GAF71971.1"/>
    </source>
</evidence>
<dbReference type="InterPro" id="IPR013222">
    <property type="entry name" value="Glyco_hyd_98_carb-bd"/>
</dbReference>
<dbReference type="SUPFAM" id="SSF49785">
    <property type="entry name" value="Galactose-binding domain-like"/>
    <property type="match status" value="1"/>
</dbReference>
<proteinExistence type="predicted"/>
<organism evidence="2">
    <name type="scientific">marine sediment metagenome</name>
    <dbReference type="NCBI Taxonomy" id="412755"/>
    <lineage>
        <taxon>unclassified sequences</taxon>
        <taxon>metagenomes</taxon>
        <taxon>ecological metagenomes</taxon>
    </lineage>
</organism>
<gene>
    <name evidence="2" type="ORF">S01H1_12956</name>
</gene>
<protein>
    <recommendedName>
        <fullName evidence="1">Glycosyl hydrolase family 98 putative carbohydrate-binding module domain-containing protein</fullName>
    </recommendedName>
</protein>
<reference evidence="2" key="1">
    <citation type="journal article" date="2014" name="Front. Microbiol.">
        <title>High frequency of phylogenetically diverse reductive dehalogenase-homologous genes in deep subseafloor sedimentary metagenomes.</title>
        <authorList>
            <person name="Kawai M."/>
            <person name="Futagami T."/>
            <person name="Toyoda A."/>
            <person name="Takaki Y."/>
            <person name="Nishi S."/>
            <person name="Hori S."/>
            <person name="Arai W."/>
            <person name="Tsubouchi T."/>
            <person name="Morono Y."/>
            <person name="Uchiyama I."/>
            <person name="Ito T."/>
            <person name="Fujiyama A."/>
            <person name="Inagaki F."/>
            <person name="Takami H."/>
        </authorList>
    </citation>
    <scope>NUCLEOTIDE SEQUENCE</scope>
    <source>
        <strain evidence="2">Expedition CK06-06</strain>
    </source>
</reference>
<feature type="non-terminal residue" evidence="2">
    <location>
        <position position="1"/>
    </location>
</feature>
<dbReference type="InterPro" id="IPR008979">
    <property type="entry name" value="Galactose-bd-like_sf"/>
</dbReference>
<dbReference type="AlphaFoldDB" id="X0S9Z8"/>
<sequence>RRRRPWHIAENPRPLYGARHAKPRITPTSGYVMGKKTFRRGLWVAPNHETVFDVKGAGFSAFAAEVGFYDGYSKSSYANRGAVVSFEIYVDGKLRTQSGFMTFSDAPRLLVADRLARAKEVKLVTRRADLVDDWYTFVTWGDPRFIKAK</sequence>
<dbReference type="InterPro" id="IPR038637">
    <property type="entry name" value="NPCBM_sf"/>
</dbReference>